<dbReference type="SUPFAM" id="SSF47923">
    <property type="entry name" value="Ypt/Rab-GAP domain of gyp1p"/>
    <property type="match status" value="2"/>
</dbReference>
<evidence type="ECO:0000256" key="1">
    <source>
        <dbReference type="SAM" id="MobiDB-lite"/>
    </source>
</evidence>
<name>A0A1I8FZF5_9PLAT</name>
<dbReference type="Proteomes" id="UP000095280">
    <property type="component" value="Unplaced"/>
</dbReference>
<dbReference type="AlphaFoldDB" id="A0A1I8FZF5"/>
<reference evidence="4" key="1">
    <citation type="submission" date="2016-11" db="UniProtKB">
        <authorList>
            <consortium name="WormBaseParasite"/>
        </authorList>
    </citation>
    <scope>IDENTIFICATION</scope>
</reference>
<sequence>LQAEAALSPSFANNHHPQPDRYGFYSDTPGNSVASPSSTLASGATSSSRSRSEAVEIIRRREKKWLDMLNNWAKVIAKDYQLVRERCRKGIPDSVRPKVWFHLCGAFYINRDDPDLYRKCMTKVPNERTADEIERDLERQFPHHELFMQPDGHGQQALRRVLRAYAGAFPDVGYCQAMAPLAGALLLHMPESDTFYTVYILFDKYMRGYFRPGLDAVQVDGQILYGLLKRLNQPIYKHLVKYKVEPLHFMVDWFMCLYVRTLPWPTLLRVWDVYFCEGVKIVFRVAIALVTAVLGSSAQRRRLRSFEDTLDSLRRLPASATQAAVLLPAALKLQLSAADFEREHQKQFRLFNLRKLARQQQVQEQQEAAV</sequence>
<evidence type="ECO:0000313" key="3">
    <source>
        <dbReference type="Proteomes" id="UP000095280"/>
    </source>
</evidence>
<dbReference type="GO" id="GO:0031267">
    <property type="term" value="F:small GTPase binding"/>
    <property type="evidence" value="ECO:0007669"/>
    <property type="project" value="TreeGrafter"/>
</dbReference>
<proteinExistence type="predicted"/>
<evidence type="ECO:0000259" key="2">
    <source>
        <dbReference type="PROSITE" id="PS50086"/>
    </source>
</evidence>
<dbReference type="Gene3D" id="1.10.472.80">
    <property type="entry name" value="Ypt/Rab-GAP domain of gyp1p, domain 3"/>
    <property type="match status" value="1"/>
</dbReference>
<dbReference type="GO" id="GO:0005096">
    <property type="term" value="F:GTPase activator activity"/>
    <property type="evidence" value="ECO:0007669"/>
    <property type="project" value="TreeGrafter"/>
</dbReference>
<dbReference type="Gene3D" id="1.10.10.750">
    <property type="entry name" value="Ypt/Rab-GAP domain of gyp1p, domain 1"/>
    <property type="match status" value="1"/>
</dbReference>
<protein>
    <submittedName>
        <fullName evidence="4">Rab-GAP TBC domain-containing protein</fullName>
    </submittedName>
</protein>
<dbReference type="PROSITE" id="PS50086">
    <property type="entry name" value="TBC_RABGAP"/>
    <property type="match status" value="1"/>
</dbReference>
<accession>A0A1I8FZF5</accession>
<dbReference type="Pfam" id="PF00566">
    <property type="entry name" value="RabGAP-TBC"/>
    <property type="match status" value="1"/>
</dbReference>
<dbReference type="WBParaSite" id="maker-uti_cns_0000435-snap-gene-0.13-mRNA-1">
    <property type="protein sequence ID" value="maker-uti_cns_0000435-snap-gene-0.13-mRNA-1"/>
    <property type="gene ID" value="maker-uti_cns_0000435-snap-gene-0.13"/>
</dbReference>
<evidence type="ECO:0000313" key="4">
    <source>
        <dbReference type="WBParaSite" id="maker-uti_cns_0000435-snap-gene-0.13-mRNA-1"/>
    </source>
</evidence>
<dbReference type="FunFam" id="1.10.472.80:FF:000008">
    <property type="entry name" value="TBC1 domain family member 10A"/>
    <property type="match status" value="1"/>
</dbReference>
<feature type="region of interest" description="Disordered" evidence="1">
    <location>
        <begin position="1"/>
        <end position="28"/>
    </location>
</feature>
<dbReference type="PANTHER" id="PTHR47219">
    <property type="entry name" value="RAB GTPASE-ACTIVATING PROTEIN 1-LIKE"/>
    <property type="match status" value="1"/>
</dbReference>
<dbReference type="InterPro" id="IPR000195">
    <property type="entry name" value="Rab-GAP-TBC_dom"/>
</dbReference>
<dbReference type="SMART" id="SM00164">
    <property type="entry name" value="TBC"/>
    <property type="match status" value="1"/>
</dbReference>
<dbReference type="PANTHER" id="PTHR47219:SF4">
    <property type="entry name" value="TBC1 DOMAIN FAMILY MEMBER 10A"/>
    <property type="match status" value="1"/>
</dbReference>
<organism evidence="3 4">
    <name type="scientific">Macrostomum lignano</name>
    <dbReference type="NCBI Taxonomy" id="282301"/>
    <lineage>
        <taxon>Eukaryota</taxon>
        <taxon>Metazoa</taxon>
        <taxon>Spiralia</taxon>
        <taxon>Lophotrochozoa</taxon>
        <taxon>Platyhelminthes</taxon>
        <taxon>Rhabditophora</taxon>
        <taxon>Macrostomorpha</taxon>
        <taxon>Macrostomida</taxon>
        <taxon>Macrostomidae</taxon>
        <taxon>Macrostomum</taxon>
    </lineage>
</organism>
<dbReference type="Gene3D" id="1.10.8.270">
    <property type="entry name" value="putative rabgap domain of human tbc1 domain family member 14 like domains"/>
    <property type="match status" value="1"/>
</dbReference>
<dbReference type="InterPro" id="IPR035969">
    <property type="entry name" value="Rab-GAP_TBC_sf"/>
</dbReference>
<feature type="domain" description="Rab-GAP TBC" evidence="2">
    <location>
        <begin position="90"/>
        <end position="278"/>
    </location>
</feature>
<keyword evidence="3" id="KW-1185">Reference proteome</keyword>
<dbReference type="InterPro" id="IPR050302">
    <property type="entry name" value="Rab_GAP_TBC_domain"/>
</dbReference>
<dbReference type="FunFam" id="1.10.10.750:FF:000001">
    <property type="entry name" value="TBC1 domain family member 10A"/>
    <property type="match status" value="1"/>
</dbReference>